<dbReference type="AlphaFoldDB" id="A0A914S317"/>
<keyword evidence="1" id="KW-1185">Reference proteome</keyword>
<name>A0A914S317_PAREQ</name>
<protein>
    <submittedName>
        <fullName evidence="2">Uncharacterized protein</fullName>
    </submittedName>
</protein>
<organism evidence="1 2">
    <name type="scientific">Parascaris equorum</name>
    <name type="common">Equine roundworm</name>
    <dbReference type="NCBI Taxonomy" id="6256"/>
    <lineage>
        <taxon>Eukaryota</taxon>
        <taxon>Metazoa</taxon>
        <taxon>Ecdysozoa</taxon>
        <taxon>Nematoda</taxon>
        <taxon>Chromadorea</taxon>
        <taxon>Rhabditida</taxon>
        <taxon>Spirurina</taxon>
        <taxon>Ascaridomorpha</taxon>
        <taxon>Ascaridoidea</taxon>
        <taxon>Ascarididae</taxon>
        <taxon>Parascaris</taxon>
    </lineage>
</organism>
<dbReference type="WBParaSite" id="PEQ_0001272201-mRNA-1">
    <property type="protein sequence ID" value="PEQ_0001272201-mRNA-1"/>
    <property type="gene ID" value="PEQ_0001272201"/>
</dbReference>
<reference evidence="2" key="1">
    <citation type="submission" date="2022-11" db="UniProtKB">
        <authorList>
            <consortium name="WormBaseParasite"/>
        </authorList>
    </citation>
    <scope>IDENTIFICATION</scope>
</reference>
<evidence type="ECO:0000313" key="2">
    <source>
        <dbReference type="WBParaSite" id="PEQ_0001272201-mRNA-1"/>
    </source>
</evidence>
<dbReference type="Proteomes" id="UP000887564">
    <property type="component" value="Unplaced"/>
</dbReference>
<sequence>MRILELQRMWENSRFDKWTLEGVQCGGNYEENVGQRSPRSP</sequence>
<evidence type="ECO:0000313" key="1">
    <source>
        <dbReference type="Proteomes" id="UP000887564"/>
    </source>
</evidence>
<accession>A0A914S317</accession>
<proteinExistence type="predicted"/>